<dbReference type="PROSITE" id="PS01124">
    <property type="entry name" value="HTH_ARAC_FAMILY_2"/>
    <property type="match status" value="1"/>
</dbReference>
<proteinExistence type="predicted"/>
<keyword evidence="5" id="KW-1185">Reference proteome</keyword>
<dbReference type="PANTHER" id="PTHR43436">
    <property type="entry name" value="ARAC-FAMILY TRANSCRIPTIONAL REGULATOR"/>
    <property type="match status" value="1"/>
</dbReference>
<evidence type="ECO:0000313" key="4">
    <source>
        <dbReference type="EMBL" id="OZI82611.1"/>
    </source>
</evidence>
<sequence length="320" mass="35505">MTAAGNAASRGARTLDRRLATMLERLAPCEGYNLSALPDVRFLRSNRPLSAVPVLYDPGIVFVCQGRKRGYFGDQVYLYDDQHYLAVSVPVPFTMETDASAREPLLAIYMHLDLKLAADLMLQIDQHGGIEPAQPRGLMSTPMDSRLCESLVRFLEAMSRPLESRILGPALVREIYFHVLTGEQGASMRAALAMHGQFGKIARALRRIHASFNADFSVEQLAREAGMSVPTFHTHFKAVTETSPVQYVKSIRLHQARLHMVRNGMTAAAASAEVGYDSPSQFSREFKRLFGRSPVEEVRRMKAEFAVPPAHAASVYVSSH</sequence>
<evidence type="ECO:0000256" key="1">
    <source>
        <dbReference type="ARBA" id="ARBA00023015"/>
    </source>
</evidence>
<evidence type="ECO:0000256" key="2">
    <source>
        <dbReference type="ARBA" id="ARBA00023163"/>
    </source>
</evidence>
<dbReference type="PANTHER" id="PTHR43436:SF2">
    <property type="entry name" value="ARAC_XYLS FAMILY TRANSCRIPTIONAL REGULATOR"/>
    <property type="match status" value="1"/>
</dbReference>
<protein>
    <submittedName>
        <fullName evidence="4">AraC family transcriptional regulator</fullName>
    </submittedName>
</protein>
<dbReference type="SUPFAM" id="SSF46689">
    <property type="entry name" value="Homeodomain-like"/>
    <property type="match status" value="2"/>
</dbReference>
<dbReference type="InterPro" id="IPR018060">
    <property type="entry name" value="HTH_AraC"/>
</dbReference>
<organism evidence="4 5">
    <name type="scientific">Bordetella genomosp. 2</name>
    <dbReference type="NCBI Taxonomy" id="1983456"/>
    <lineage>
        <taxon>Bacteria</taxon>
        <taxon>Pseudomonadati</taxon>
        <taxon>Pseudomonadota</taxon>
        <taxon>Betaproteobacteria</taxon>
        <taxon>Burkholderiales</taxon>
        <taxon>Alcaligenaceae</taxon>
        <taxon>Bordetella</taxon>
    </lineage>
</organism>
<dbReference type="Pfam" id="PF06719">
    <property type="entry name" value="AraC_N"/>
    <property type="match status" value="1"/>
</dbReference>
<dbReference type="EMBL" id="NEVT01000002">
    <property type="protein sequence ID" value="OZI82611.1"/>
    <property type="molecule type" value="Genomic_DNA"/>
</dbReference>
<evidence type="ECO:0000259" key="3">
    <source>
        <dbReference type="PROSITE" id="PS01124"/>
    </source>
</evidence>
<comment type="caution">
    <text evidence="4">The sequence shown here is derived from an EMBL/GenBank/DDBJ whole genome shotgun (WGS) entry which is preliminary data.</text>
</comment>
<dbReference type="GO" id="GO:0003700">
    <property type="term" value="F:DNA-binding transcription factor activity"/>
    <property type="evidence" value="ECO:0007669"/>
    <property type="project" value="InterPro"/>
</dbReference>
<dbReference type="GO" id="GO:0043565">
    <property type="term" value="F:sequence-specific DNA binding"/>
    <property type="evidence" value="ECO:0007669"/>
    <property type="project" value="InterPro"/>
</dbReference>
<dbReference type="SMART" id="SM00342">
    <property type="entry name" value="HTH_ARAC"/>
    <property type="match status" value="1"/>
</dbReference>
<evidence type="ECO:0000313" key="5">
    <source>
        <dbReference type="Proteomes" id="UP000215633"/>
    </source>
</evidence>
<keyword evidence="2" id="KW-0804">Transcription</keyword>
<name>A0A261W935_9BORD</name>
<dbReference type="Gene3D" id="1.10.10.60">
    <property type="entry name" value="Homeodomain-like"/>
    <property type="match status" value="2"/>
</dbReference>
<accession>A0A261W935</accession>
<dbReference type="Pfam" id="PF12833">
    <property type="entry name" value="HTH_18"/>
    <property type="match status" value="1"/>
</dbReference>
<dbReference type="RefSeq" id="WP_081760412.1">
    <property type="nucleotide sequence ID" value="NZ_NEVT01000002.1"/>
</dbReference>
<dbReference type="InterPro" id="IPR009594">
    <property type="entry name" value="Tscrpt_reg_HTH_AraC_N"/>
</dbReference>
<dbReference type="AlphaFoldDB" id="A0A261W935"/>
<feature type="domain" description="HTH araC/xylS-type" evidence="3">
    <location>
        <begin position="202"/>
        <end position="300"/>
    </location>
</feature>
<dbReference type="InterPro" id="IPR009057">
    <property type="entry name" value="Homeodomain-like_sf"/>
</dbReference>
<gene>
    <name evidence="4" type="ORF">CAL24_01685</name>
</gene>
<keyword evidence="1" id="KW-0805">Transcription regulation</keyword>
<dbReference type="Proteomes" id="UP000215633">
    <property type="component" value="Unassembled WGS sequence"/>
</dbReference>
<reference evidence="5" key="1">
    <citation type="submission" date="2017-05" db="EMBL/GenBank/DDBJ databases">
        <title>Complete and WGS of Bordetella genogroups.</title>
        <authorList>
            <person name="Spilker T."/>
            <person name="Lipuma J."/>
        </authorList>
    </citation>
    <scope>NUCLEOTIDE SEQUENCE [LARGE SCALE GENOMIC DNA]</scope>
    <source>
        <strain evidence="5">AU8256</strain>
    </source>
</reference>